<keyword evidence="1" id="KW-1133">Transmembrane helix</keyword>
<comment type="caution">
    <text evidence="2">The sequence shown here is derived from an EMBL/GenBank/DDBJ whole genome shotgun (WGS) entry which is preliminary data.</text>
</comment>
<keyword evidence="1" id="KW-0472">Membrane</keyword>
<keyword evidence="1" id="KW-0812">Transmembrane</keyword>
<dbReference type="AlphaFoldDB" id="A0A369KCA7"/>
<evidence type="ECO:0000256" key="1">
    <source>
        <dbReference type="SAM" id="Phobius"/>
    </source>
</evidence>
<evidence type="ECO:0000313" key="3">
    <source>
        <dbReference type="Proteomes" id="UP000253816"/>
    </source>
</evidence>
<sequence>MTHSATTFLRICLAFAFLLPFAFLGTQALGTCLIHCCIDLQLFSLITACLMGILSLLVFSWKVVLAPTSKLYHSPLYSMVRAMTDVMLVTNKWFLANPLLFFG</sequence>
<keyword evidence="3" id="KW-1185">Reference proteome</keyword>
<dbReference type="EMBL" id="QQBG01000026">
    <property type="protein sequence ID" value="RDB31232.1"/>
    <property type="molecule type" value="Genomic_DNA"/>
</dbReference>
<feature type="transmembrane region" description="Helical" evidence="1">
    <location>
        <begin position="40"/>
        <end position="61"/>
    </location>
</feature>
<gene>
    <name evidence="2" type="ORF">HAT2_00712</name>
</gene>
<organism evidence="2 3">
    <name type="scientific">Candidatus Similichlamydia laticola</name>
    <dbReference type="NCBI Taxonomy" id="2170265"/>
    <lineage>
        <taxon>Bacteria</taxon>
        <taxon>Pseudomonadati</taxon>
        <taxon>Chlamydiota</taxon>
        <taxon>Chlamydiia</taxon>
        <taxon>Parachlamydiales</taxon>
        <taxon>Candidatus Parilichlamydiaceae</taxon>
        <taxon>Candidatus Similichlamydia</taxon>
    </lineage>
</organism>
<accession>A0A369KCA7</accession>
<protein>
    <submittedName>
        <fullName evidence="2">Uncharacterized protein</fullName>
    </submittedName>
</protein>
<name>A0A369KCA7_9BACT</name>
<reference evidence="2 3" key="1">
    <citation type="submission" date="2018-07" db="EMBL/GenBank/DDBJ databases">
        <title>Comparative genomics of the Candidatus Parilichlamydiaceae reveals evidence of convergent evolution and genome reduction in the phylum Chlamydiae.</title>
        <authorList>
            <person name="Taylor-Brown A."/>
            <person name="Polkinghorne A."/>
        </authorList>
    </citation>
    <scope>NUCLEOTIDE SEQUENCE [LARGE SCALE GENOMIC DNA]</scope>
    <source>
        <strain evidence="2 3">Hat2</strain>
    </source>
</reference>
<dbReference type="Proteomes" id="UP000253816">
    <property type="component" value="Unassembled WGS sequence"/>
</dbReference>
<evidence type="ECO:0000313" key="2">
    <source>
        <dbReference type="EMBL" id="RDB31232.1"/>
    </source>
</evidence>
<proteinExistence type="predicted"/>